<dbReference type="InterPro" id="IPR039421">
    <property type="entry name" value="Type_1_exporter"/>
</dbReference>
<gene>
    <name evidence="11" type="ORF">ACFFK0_01155</name>
</gene>
<evidence type="ECO:0000256" key="5">
    <source>
        <dbReference type="ARBA" id="ARBA00022989"/>
    </source>
</evidence>
<organism evidence="11 12">
    <name type="scientific">Paenibacillus chartarius</name>
    <dbReference type="NCBI Taxonomy" id="747481"/>
    <lineage>
        <taxon>Bacteria</taxon>
        <taxon>Bacillati</taxon>
        <taxon>Bacillota</taxon>
        <taxon>Bacilli</taxon>
        <taxon>Bacillales</taxon>
        <taxon>Paenibacillaceae</taxon>
        <taxon>Paenibacillus</taxon>
    </lineage>
</organism>
<dbReference type="GO" id="GO:0005524">
    <property type="term" value="F:ATP binding"/>
    <property type="evidence" value="ECO:0007669"/>
    <property type="project" value="UniProtKB-KW"/>
</dbReference>
<dbReference type="InterPro" id="IPR027417">
    <property type="entry name" value="P-loop_NTPase"/>
</dbReference>
<evidence type="ECO:0000256" key="1">
    <source>
        <dbReference type="ARBA" id="ARBA00004651"/>
    </source>
</evidence>
<accession>A0ABV6DEI6</accession>
<keyword evidence="6 8" id="KW-0472">Membrane</keyword>
<dbReference type="Proteomes" id="UP001589776">
    <property type="component" value="Unassembled WGS sequence"/>
</dbReference>
<protein>
    <submittedName>
        <fullName evidence="11">ABC transporter ATP-binding protein</fullName>
    </submittedName>
</protein>
<dbReference type="InterPro" id="IPR036640">
    <property type="entry name" value="ABC1_TM_sf"/>
</dbReference>
<keyword evidence="12" id="KW-1185">Reference proteome</keyword>
<dbReference type="Pfam" id="PF00664">
    <property type="entry name" value="ABC_membrane"/>
    <property type="match status" value="1"/>
</dbReference>
<evidence type="ECO:0000259" key="9">
    <source>
        <dbReference type="PROSITE" id="PS50893"/>
    </source>
</evidence>
<evidence type="ECO:0000256" key="6">
    <source>
        <dbReference type="ARBA" id="ARBA00023136"/>
    </source>
</evidence>
<comment type="subcellular location">
    <subcellularLocation>
        <location evidence="1">Cell membrane</location>
        <topology evidence="1">Multi-pass membrane protein</topology>
    </subcellularLocation>
</comment>
<proteinExistence type="predicted"/>
<evidence type="ECO:0000256" key="3">
    <source>
        <dbReference type="ARBA" id="ARBA00022741"/>
    </source>
</evidence>
<dbReference type="PROSITE" id="PS00211">
    <property type="entry name" value="ABC_TRANSPORTER_1"/>
    <property type="match status" value="1"/>
</dbReference>
<dbReference type="EMBL" id="JBHLWN010000008">
    <property type="protein sequence ID" value="MFC0211064.1"/>
    <property type="molecule type" value="Genomic_DNA"/>
</dbReference>
<dbReference type="PROSITE" id="PS50893">
    <property type="entry name" value="ABC_TRANSPORTER_2"/>
    <property type="match status" value="1"/>
</dbReference>
<dbReference type="Gene3D" id="3.40.50.300">
    <property type="entry name" value="P-loop containing nucleotide triphosphate hydrolases"/>
    <property type="match status" value="1"/>
</dbReference>
<dbReference type="PANTHER" id="PTHR43394:SF1">
    <property type="entry name" value="ATP-BINDING CASSETTE SUB-FAMILY B MEMBER 10, MITOCHONDRIAL"/>
    <property type="match status" value="1"/>
</dbReference>
<feature type="domain" description="ABC transmembrane type-1" evidence="10">
    <location>
        <begin position="37"/>
        <end position="315"/>
    </location>
</feature>
<evidence type="ECO:0000313" key="12">
    <source>
        <dbReference type="Proteomes" id="UP001589776"/>
    </source>
</evidence>
<feature type="domain" description="ABC transporter" evidence="9">
    <location>
        <begin position="349"/>
        <end position="584"/>
    </location>
</feature>
<keyword evidence="3" id="KW-0547">Nucleotide-binding</keyword>
<dbReference type="RefSeq" id="WP_377467787.1">
    <property type="nucleotide sequence ID" value="NZ_JBHLWN010000008.1"/>
</dbReference>
<dbReference type="InterPro" id="IPR011527">
    <property type="entry name" value="ABC1_TM_dom"/>
</dbReference>
<dbReference type="PANTHER" id="PTHR43394">
    <property type="entry name" value="ATP-DEPENDENT PERMEASE MDL1, MITOCHONDRIAL"/>
    <property type="match status" value="1"/>
</dbReference>
<name>A0ABV6DEI6_9BACL</name>
<comment type="caution">
    <text evidence="11">The sequence shown here is derived from an EMBL/GenBank/DDBJ whole genome shotgun (WGS) entry which is preliminary data.</text>
</comment>
<evidence type="ECO:0000259" key="10">
    <source>
        <dbReference type="PROSITE" id="PS50929"/>
    </source>
</evidence>
<keyword evidence="5 8" id="KW-1133">Transmembrane helix</keyword>
<feature type="transmembrane region" description="Helical" evidence="8">
    <location>
        <begin position="148"/>
        <end position="168"/>
    </location>
</feature>
<evidence type="ECO:0000256" key="8">
    <source>
        <dbReference type="SAM" id="Phobius"/>
    </source>
</evidence>
<reference evidence="11 12" key="1">
    <citation type="submission" date="2024-09" db="EMBL/GenBank/DDBJ databases">
        <authorList>
            <person name="Sun Q."/>
            <person name="Mori K."/>
        </authorList>
    </citation>
    <scope>NUCLEOTIDE SEQUENCE [LARGE SCALE GENOMIC DNA]</scope>
    <source>
        <strain evidence="11 12">CCM 7759</strain>
    </source>
</reference>
<dbReference type="SMART" id="SM00382">
    <property type="entry name" value="AAA"/>
    <property type="match status" value="1"/>
</dbReference>
<dbReference type="SUPFAM" id="SSF52540">
    <property type="entry name" value="P-loop containing nucleoside triphosphate hydrolases"/>
    <property type="match status" value="1"/>
</dbReference>
<feature type="transmembrane region" description="Helical" evidence="8">
    <location>
        <begin position="33"/>
        <end position="56"/>
    </location>
</feature>
<evidence type="ECO:0000313" key="11">
    <source>
        <dbReference type="EMBL" id="MFC0211064.1"/>
    </source>
</evidence>
<feature type="transmembrane region" description="Helical" evidence="8">
    <location>
        <begin position="68"/>
        <end position="94"/>
    </location>
</feature>
<dbReference type="PROSITE" id="PS50929">
    <property type="entry name" value="ABC_TM1F"/>
    <property type="match status" value="1"/>
</dbReference>
<evidence type="ECO:0000256" key="2">
    <source>
        <dbReference type="ARBA" id="ARBA00022692"/>
    </source>
</evidence>
<dbReference type="CDD" id="cd18551">
    <property type="entry name" value="ABC_6TM_LmrA_like"/>
    <property type="match status" value="1"/>
</dbReference>
<sequence length="621" mass="66617">MTTIQNQAAAGAPRAIGIRPFLQLLGRIRPSKALLSAALLLSIITTGASLTIPLFTKNLVDGFSLSSLSGIQIAGIVGAFLLQAVASGLSVYLLGRVGQQVVARLRELLWNKLLVLPVSYFDERQSGETVSRMMNDTGVVKGVITEHLSGFVTGIISIIGAVAVLFVLDWKLTTLLLVGLPLTAAVLVPLGRSMYKVSKGLQDETASFAAFLSGVLSEIRLLKISNAEPFAEERGKSGVEQLYRFGLREGRIQALIFPVIGLVVMLLMVLIVGYGGMRVASGEITTGALIAFILYVFQIVMPIQQITMFVTQLQKAMGATEEMLATLDHAEEERGAGKVLGAGDAGAAIALDGVTFGYKAEEPVLRGVSFTIEPGQVTAVVGPSGSGKTTLFALLERFYKPKEGTLRYGSEPLEAYTLTSWRRRIGYVSQESPILAGTIRDNLVYGLCRVVSEEELRAAARLAYADGFIEALPDGYDTQVGERGMKLSGGQRQRIAIARALLRDPKLLLLDEATSSLDSKSEIVVQEALDNVMAGRTTVVIAHRLATVKNADRIVFLDKGVVTGIGTHEELYRTHALYREFADHQLKAKDGQPGSEGGSERVRRAAEGQGLVLAAGERSAE</sequence>
<keyword evidence="4 11" id="KW-0067">ATP-binding</keyword>
<dbReference type="Pfam" id="PF00005">
    <property type="entry name" value="ABC_tran"/>
    <property type="match status" value="1"/>
</dbReference>
<dbReference type="InterPro" id="IPR017871">
    <property type="entry name" value="ABC_transporter-like_CS"/>
</dbReference>
<feature type="transmembrane region" description="Helical" evidence="8">
    <location>
        <begin position="288"/>
        <end position="310"/>
    </location>
</feature>
<dbReference type="SUPFAM" id="SSF90123">
    <property type="entry name" value="ABC transporter transmembrane region"/>
    <property type="match status" value="1"/>
</dbReference>
<dbReference type="InterPro" id="IPR003593">
    <property type="entry name" value="AAA+_ATPase"/>
</dbReference>
<feature type="transmembrane region" description="Helical" evidence="8">
    <location>
        <begin position="254"/>
        <end position="276"/>
    </location>
</feature>
<evidence type="ECO:0000256" key="4">
    <source>
        <dbReference type="ARBA" id="ARBA00022840"/>
    </source>
</evidence>
<feature type="region of interest" description="Disordered" evidence="7">
    <location>
        <begin position="587"/>
        <end position="621"/>
    </location>
</feature>
<evidence type="ECO:0000256" key="7">
    <source>
        <dbReference type="SAM" id="MobiDB-lite"/>
    </source>
</evidence>
<keyword evidence="2 8" id="KW-0812">Transmembrane</keyword>
<dbReference type="InterPro" id="IPR003439">
    <property type="entry name" value="ABC_transporter-like_ATP-bd"/>
</dbReference>
<dbReference type="Gene3D" id="1.20.1560.10">
    <property type="entry name" value="ABC transporter type 1, transmembrane domain"/>
    <property type="match status" value="1"/>
</dbReference>